<evidence type="ECO:0000313" key="8">
    <source>
        <dbReference type="Proteomes" id="UP000193420"/>
    </source>
</evidence>
<dbReference type="PROSITE" id="PS51257">
    <property type="entry name" value="PROKAR_LIPOPROTEIN"/>
    <property type="match status" value="1"/>
</dbReference>
<dbReference type="Pfam" id="PF25973">
    <property type="entry name" value="BSH_CzcB"/>
    <property type="match status" value="1"/>
</dbReference>
<evidence type="ECO:0000256" key="2">
    <source>
        <dbReference type="SAM" id="Coils"/>
    </source>
</evidence>
<protein>
    <submittedName>
        <fullName evidence="7">RND family efflux transporter, MFP subunit</fullName>
    </submittedName>
</protein>
<dbReference type="GO" id="GO:1990281">
    <property type="term" value="C:efflux pump complex"/>
    <property type="evidence" value="ECO:0007669"/>
    <property type="project" value="TreeGrafter"/>
</dbReference>
<evidence type="ECO:0000259" key="6">
    <source>
        <dbReference type="Pfam" id="PF25973"/>
    </source>
</evidence>
<dbReference type="NCBIfam" id="TIGR01730">
    <property type="entry name" value="RND_mfp"/>
    <property type="match status" value="1"/>
</dbReference>
<dbReference type="Gene3D" id="2.40.420.20">
    <property type="match status" value="1"/>
</dbReference>
<dbReference type="PANTHER" id="PTHR30469:SF15">
    <property type="entry name" value="HLYD FAMILY OF SECRETION PROTEINS"/>
    <property type="match status" value="1"/>
</dbReference>
<feature type="domain" description="Multidrug resistance protein MdtA-like C-terminal permuted SH3" evidence="5">
    <location>
        <begin position="311"/>
        <end position="376"/>
    </location>
</feature>
<dbReference type="Gene3D" id="1.10.287.470">
    <property type="entry name" value="Helix hairpin bin"/>
    <property type="match status" value="1"/>
</dbReference>
<dbReference type="Gene3D" id="2.40.30.170">
    <property type="match status" value="1"/>
</dbReference>
<reference evidence="8" key="1">
    <citation type="submission" date="2017-04" db="EMBL/GenBank/DDBJ databases">
        <authorList>
            <person name="Varghese N."/>
            <person name="Submissions S."/>
        </authorList>
    </citation>
    <scope>NUCLEOTIDE SEQUENCE [LARGE SCALE GENOMIC DNA]</scope>
    <source>
        <strain evidence="8">DSM 19835</strain>
    </source>
</reference>
<dbReference type="RefSeq" id="WP_085500077.1">
    <property type="nucleotide sequence ID" value="NZ_FXAO01000007.1"/>
</dbReference>
<dbReference type="Pfam" id="PF25954">
    <property type="entry name" value="Beta-barrel_RND_2"/>
    <property type="match status" value="1"/>
</dbReference>
<dbReference type="InterPro" id="IPR058647">
    <property type="entry name" value="BSH_CzcB-like"/>
</dbReference>
<sequence length="389" mass="42783">MNKILQIFVLGTLMVSCGSDNQKTVDDLISAGDLNALRTKKGELFEKQKVLESEMKKLDSVIGSMSGNENLPLVTTIIANPKKFDHFLDLQGDVKTKQNVLIYPEMQGVLQKVYVKEGQEVTKGQILASIDDGGMGSQLEQLKTQAQLAKTTFERQKRLWEQKIGSEIQYLQAKTNYEASENSVKQMESQLGKSTIRAPFSGIIDDVIKDQGTVVAPGPGSEIFRIVNLSDMYIVVEVPETYLGSIKNGKEAKVYFPVLGDSIMTNIRQTGNFINPGNRSFTVEIPVPNKTGTIKPNLSAKVQLNDYSSDNAILIPQSIVSENADGEQYAYVAEELNDENEAIVMKKIITTGKTQNGYVEVLSGISNGNHIIKEGARSVKDGQKVKVLN</sequence>
<proteinExistence type="inferred from homology"/>
<dbReference type="Gene3D" id="2.40.50.100">
    <property type="match status" value="1"/>
</dbReference>
<dbReference type="InterPro" id="IPR058627">
    <property type="entry name" value="MdtA-like_C"/>
</dbReference>
<feature type="domain" description="CzcB-like barrel-sandwich hybrid" evidence="6">
    <location>
        <begin position="100"/>
        <end position="215"/>
    </location>
</feature>
<evidence type="ECO:0000259" key="5">
    <source>
        <dbReference type="Pfam" id="PF25967"/>
    </source>
</evidence>
<dbReference type="STRING" id="188872.SAMN03080602_03356"/>
<dbReference type="AlphaFoldDB" id="A0A1X7KT71"/>
<dbReference type="OrthoDB" id="9806939at2"/>
<evidence type="ECO:0000313" key="7">
    <source>
        <dbReference type="EMBL" id="SMG44792.1"/>
    </source>
</evidence>
<dbReference type="EMBL" id="FXAO01000007">
    <property type="protein sequence ID" value="SMG44792.1"/>
    <property type="molecule type" value="Genomic_DNA"/>
</dbReference>
<dbReference type="Pfam" id="PF25893">
    <property type="entry name" value="HH_CzcB"/>
    <property type="match status" value="1"/>
</dbReference>
<dbReference type="Proteomes" id="UP000193420">
    <property type="component" value="Unassembled WGS sequence"/>
</dbReference>
<keyword evidence="2" id="KW-0175">Coiled coil</keyword>
<dbReference type="InterPro" id="IPR006143">
    <property type="entry name" value="RND_pump_MFP"/>
</dbReference>
<dbReference type="InterPro" id="IPR058648">
    <property type="entry name" value="HH_CzcB-like"/>
</dbReference>
<feature type="domain" description="CusB-like beta-barrel" evidence="4">
    <location>
        <begin position="234"/>
        <end position="306"/>
    </location>
</feature>
<dbReference type="Pfam" id="PF25967">
    <property type="entry name" value="RND-MFP_C"/>
    <property type="match status" value="1"/>
</dbReference>
<feature type="domain" description="CzcB-like alpha-helical hairpin" evidence="3">
    <location>
        <begin position="136"/>
        <end position="191"/>
    </location>
</feature>
<evidence type="ECO:0000259" key="3">
    <source>
        <dbReference type="Pfam" id="PF25893"/>
    </source>
</evidence>
<organism evidence="7 8">
    <name type="scientific">Arenibacter troitsensis</name>
    <dbReference type="NCBI Taxonomy" id="188872"/>
    <lineage>
        <taxon>Bacteria</taxon>
        <taxon>Pseudomonadati</taxon>
        <taxon>Bacteroidota</taxon>
        <taxon>Flavobacteriia</taxon>
        <taxon>Flavobacteriales</taxon>
        <taxon>Flavobacteriaceae</taxon>
        <taxon>Arenibacter</taxon>
    </lineage>
</organism>
<evidence type="ECO:0000256" key="1">
    <source>
        <dbReference type="ARBA" id="ARBA00009477"/>
    </source>
</evidence>
<name>A0A1X7KT71_9FLAO</name>
<evidence type="ECO:0000259" key="4">
    <source>
        <dbReference type="Pfam" id="PF25954"/>
    </source>
</evidence>
<gene>
    <name evidence="7" type="ORF">SAMN03080602_03356</name>
</gene>
<dbReference type="GO" id="GO:0015562">
    <property type="term" value="F:efflux transmembrane transporter activity"/>
    <property type="evidence" value="ECO:0007669"/>
    <property type="project" value="TreeGrafter"/>
</dbReference>
<dbReference type="InterPro" id="IPR058792">
    <property type="entry name" value="Beta-barrel_RND_2"/>
</dbReference>
<dbReference type="SUPFAM" id="SSF111369">
    <property type="entry name" value="HlyD-like secretion proteins"/>
    <property type="match status" value="1"/>
</dbReference>
<dbReference type="PANTHER" id="PTHR30469">
    <property type="entry name" value="MULTIDRUG RESISTANCE PROTEIN MDTA"/>
    <property type="match status" value="1"/>
</dbReference>
<keyword evidence="8" id="KW-1185">Reference proteome</keyword>
<comment type="similarity">
    <text evidence="1">Belongs to the membrane fusion protein (MFP) (TC 8.A.1) family.</text>
</comment>
<feature type="coiled-coil region" evidence="2">
    <location>
        <begin position="139"/>
        <end position="190"/>
    </location>
</feature>
<accession>A0A1X7KT71</accession>